<reference evidence="2 3" key="1">
    <citation type="submission" date="2019-08" db="EMBL/GenBank/DDBJ databases">
        <title>Bacillus genomes from the desert of Cuatro Cienegas, Coahuila.</title>
        <authorList>
            <person name="Olmedo-Alvarez G."/>
        </authorList>
    </citation>
    <scope>NUCLEOTIDE SEQUENCE [LARGE SCALE GENOMIC DNA]</scope>
    <source>
        <strain evidence="2 3">CH446_14T</strain>
    </source>
</reference>
<name>A0A5D4RL24_9BACI</name>
<protein>
    <submittedName>
        <fullName evidence="2">Uncharacterized protein</fullName>
    </submittedName>
</protein>
<dbReference type="AlphaFoldDB" id="A0A5D4RL24"/>
<evidence type="ECO:0000313" key="3">
    <source>
        <dbReference type="Proteomes" id="UP000322139"/>
    </source>
</evidence>
<dbReference type="Proteomes" id="UP000322139">
    <property type="component" value="Unassembled WGS sequence"/>
</dbReference>
<dbReference type="EMBL" id="VTER01000001">
    <property type="protein sequence ID" value="TYS52053.1"/>
    <property type="molecule type" value="Genomic_DNA"/>
</dbReference>
<proteinExistence type="predicted"/>
<evidence type="ECO:0000313" key="2">
    <source>
        <dbReference type="EMBL" id="TYS52053.1"/>
    </source>
</evidence>
<feature type="transmembrane region" description="Helical" evidence="1">
    <location>
        <begin position="68"/>
        <end position="85"/>
    </location>
</feature>
<organism evidence="2 3">
    <name type="scientific">Bacillus infantis</name>
    <dbReference type="NCBI Taxonomy" id="324767"/>
    <lineage>
        <taxon>Bacteria</taxon>
        <taxon>Bacillati</taxon>
        <taxon>Bacillota</taxon>
        <taxon>Bacilli</taxon>
        <taxon>Bacillales</taxon>
        <taxon>Bacillaceae</taxon>
        <taxon>Bacillus</taxon>
    </lineage>
</organism>
<dbReference type="RefSeq" id="WP_148973035.1">
    <property type="nucleotide sequence ID" value="NZ_VTER01000001.1"/>
</dbReference>
<keyword evidence="1" id="KW-1133">Transmembrane helix</keyword>
<feature type="transmembrane region" description="Helical" evidence="1">
    <location>
        <begin position="40"/>
        <end position="61"/>
    </location>
</feature>
<evidence type="ECO:0000256" key="1">
    <source>
        <dbReference type="SAM" id="Phobius"/>
    </source>
</evidence>
<comment type="caution">
    <text evidence="2">The sequence shown here is derived from an EMBL/GenBank/DDBJ whole genome shotgun (WGS) entry which is preliminary data.</text>
</comment>
<keyword evidence="1" id="KW-0812">Transmembrane</keyword>
<feature type="transmembrane region" description="Helical" evidence="1">
    <location>
        <begin position="91"/>
        <end position="110"/>
    </location>
</feature>
<gene>
    <name evidence="2" type="ORF">FZD51_00980</name>
</gene>
<keyword evidence="1" id="KW-0472">Membrane</keyword>
<sequence>MFYIKLVLVVLFFLWIFASVRKEYRKSHEGGKAGFWKDALAGGAGLMSVGLLLNFVNFLFFDEGLRNLSFFLVLAGMVNASIYIWKKSRKRSFMLLGMAAAGAAIYYLYYF</sequence>
<accession>A0A5D4RL24</accession>